<gene>
    <name evidence="1" type="ORF">Nocox_20215</name>
</gene>
<evidence type="ECO:0000313" key="2">
    <source>
        <dbReference type="Proteomes" id="UP000824681"/>
    </source>
</evidence>
<organism evidence="1 2">
    <name type="scientific">Nonomuraea coxensis DSM 45129</name>
    <dbReference type="NCBI Taxonomy" id="1122611"/>
    <lineage>
        <taxon>Bacteria</taxon>
        <taxon>Bacillati</taxon>
        <taxon>Actinomycetota</taxon>
        <taxon>Actinomycetes</taxon>
        <taxon>Streptosporangiales</taxon>
        <taxon>Streptosporangiaceae</taxon>
        <taxon>Nonomuraea</taxon>
    </lineage>
</organism>
<dbReference type="EMBL" id="CP068985">
    <property type="protein sequence ID" value="QYC41652.1"/>
    <property type="molecule type" value="Genomic_DNA"/>
</dbReference>
<name>A0ABX8U4T8_9ACTN</name>
<keyword evidence="2" id="KW-1185">Reference proteome</keyword>
<protein>
    <submittedName>
        <fullName evidence="1">Uncharacterized protein</fullName>
    </submittedName>
</protein>
<dbReference type="RefSeq" id="WP_020542741.1">
    <property type="nucleotide sequence ID" value="NZ_CP068985.1"/>
</dbReference>
<reference evidence="1 2" key="1">
    <citation type="journal article" date="2021" name="ACS Chem. Biol.">
        <title>Genomic-Led Discovery of a Novel Glycopeptide Antibiotic by Nonomuraea coxensis DSM 45129.</title>
        <authorList>
            <person name="Yushchuk O."/>
            <person name="Vior N.M."/>
            <person name="Andreo-Vidal A."/>
            <person name="Berini F."/>
            <person name="Ruckert C."/>
            <person name="Busche T."/>
            <person name="Binda E."/>
            <person name="Kalinowski J."/>
            <person name="Truman A.W."/>
            <person name="Marinelli F."/>
        </authorList>
    </citation>
    <scope>NUCLEOTIDE SEQUENCE [LARGE SCALE GENOMIC DNA]</scope>
    <source>
        <strain evidence="1 2">DSM 45129</strain>
    </source>
</reference>
<accession>A0ABX8U4T8</accession>
<proteinExistence type="predicted"/>
<dbReference type="Proteomes" id="UP000824681">
    <property type="component" value="Chromosome"/>
</dbReference>
<evidence type="ECO:0000313" key="1">
    <source>
        <dbReference type="EMBL" id="QYC41652.1"/>
    </source>
</evidence>
<sequence>MANLLNRLETTVLVDHQSFDLLDDGGPQESVAVFGDPSRWLFTGRNVVTVVSQDGSPHEAAVVVELWDAPPPGPFESETLVRLDSGELEVNPLVEPDAPWLGLGGPGTYGLRARRTGDRSYLFRFWPAAE</sequence>